<name>A0A445MY25_9BACT</name>
<dbReference type="EMBL" id="OJIN01000146">
    <property type="protein sequence ID" value="SPD74400.1"/>
    <property type="molecule type" value="Genomic_DNA"/>
</dbReference>
<sequence>MPPLALPAAGRSRRGDGRFRGGGEPVHGHAMACGIGEIDGDTPVRRHHIDPAGVRRGPREPR</sequence>
<accession>A0A445MY25</accession>
<evidence type="ECO:0000313" key="2">
    <source>
        <dbReference type="EMBL" id="SPD74400.1"/>
    </source>
</evidence>
<dbReference type="AlphaFoldDB" id="A0A445MY25"/>
<feature type="region of interest" description="Disordered" evidence="1">
    <location>
        <begin position="1"/>
        <end position="62"/>
    </location>
</feature>
<proteinExistence type="predicted"/>
<gene>
    <name evidence="2" type="ORF">PITCH_A230086</name>
</gene>
<reference evidence="2" key="1">
    <citation type="submission" date="2018-01" db="EMBL/GenBank/DDBJ databases">
        <authorList>
            <person name="Regsiter A."/>
            <person name="William W."/>
        </authorList>
    </citation>
    <scope>NUCLEOTIDE SEQUENCE</scope>
    <source>
        <strain evidence="2">TRIP AH-1</strain>
    </source>
</reference>
<evidence type="ECO:0000256" key="1">
    <source>
        <dbReference type="SAM" id="MobiDB-lite"/>
    </source>
</evidence>
<protein>
    <submittedName>
        <fullName evidence="2">Uncharacterized protein</fullName>
    </submittedName>
</protein>
<organism evidence="2">
    <name type="scientific">uncultured Desulfobacterium sp</name>
    <dbReference type="NCBI Taxonomy" id="201089"/>
    <lineage>
        <taxon>Bacteria</taxon>
        <taxon>Pseudomonadati</taxon>
        <taxon>Thermodesulfobacteriota</taxon>
        <taxon>Desulfobacteria</taxon>
        <taxon>Desulfobacterales</taxon>
        <taxon>Desulfobacteriaceae</taxon>
        <taxon>Desulfobacterium</taxon>
        <taxon>environmental samples</taxon>
    </lineage>
</organism>